<dbReference type="InterPro" id="IPR036271">
    <property type="entry name" value="Tet_transcr_reg_TetR-rel_C_sf"/>
</dbReference>
<keyword evidence="2 4" id="KW-0238">DNA-binding</keyword>
<dbReference type="Pfam" id="PF16859">
    <property type="entry name" value="TetR_C_11"/>
    <property type="match status" value="1"/>
</dbReference>
<dbReference type="InterPro" id="IPR011075">
    <property type="entry name" value="TetR_C"/>
</dbReference>
<dbReference type="EMBL" id="AP010803">
    <property type="protein sequence ID" value="BAI98041.1"/>
    <property type="molecule type" value="Genomic_DNA"/>
</dbReference>
<evidence type="ECO:0000256" key="3">
    <source>
        <dbReference type="ARBA" id="ARBA00023163"/>
    </source>
</evidence>
<dbReference type="PROSITE" id="PS50977">
    <property type="entry name" value="HTH_TETR_2"/>
    <property type="match status" value="1"/>
</dbReference>
<evidence type="ECO:0000256" key="1">
    <source>
        <dbReference type="ARBA" id="ARBA00023015"/>
    </source>
</evidence>
<keyword evidence="7" id="KW-1185">Reference proteome</keyword>
<dbReference type="eggNOG" id="COG1309">
    <property type="taxonomic scope" value="Bacteria"/>
</dbReference>
<keyword evidence="3" id="KW-0804">Transcription</keyword>
<gene>
    <name evidence="6" type="ordered locus">SJA_C1-32070</name>
</gene>
<sequence length="189" mass="20737">MIQIADKRVERSKAAVLTETYRQLTQSGIGGFSIDEVSRTSGVSKTTIYRHWPSRSALLIDACSKLGSAPPPPDTGTLRADLHALVTTLAEQLQSAAWATVYPSIVDAAERDPEIAALQAGLHKAFMAPFHAVIERARERGEVRLSKPATDVIALVVGPLFYRRWFSKETIDDRFTEATVDAVIKDMLS</sequence>
<dbReference type="SUPFAM" id="SSF48498">
    <property type="entry name" value="Tetracyclin repressor-like, C-terminal domain"/>
    <property type="match status" value="1"/>
</dbReference>
<dbReference type="Proteomes" id="UP000007753">
    <property type="component" value="Chromosome 1"/>
</dbReference>
<dbReference type="InterPro" id="IPR050109">
    <property type="entry name" value="HTH-type_TetR-like_transc_reg"/>
</dbReference>
<dbReference type="PANTHER" id="PTHR30055">
    <property type="entry name" value="HTH-TYPE TRANSCRIPTIONAL REGULATOR RUTR"/>
    <property type="match status" value="1"/>
</dbReference>
<dbReference type="HOGENOM" id="CLU_069356_25_6_5"/>
<dbReference type="KEGG" id="sjp:SJA_C1-32070"/>
<dbReference type="AlphaFoldDB" id="D4Z609"/>
<evidence type="ECO:0000313" key="6">
    <source>
        <dbReference type="EMBL" id="BAI98041.1"/>
    </source>
</evidence>
<feature type="DNA-binding region" description="H-T-H motif" evidence="4">
    <location>
        <begin position="33"/>
        <end position="52"/>
    </location>
</feature>
<dbReference type="Gene3D" id="1.10.357.10">
    <property type="entry name" value="Tetracycline Repressor, domain 2"/>
    <property type="match status" value="1"/>
</dbReference>
<protein>
    <submittedName>
        <fullName evidence="6">TetR-family transcriptional regulator</fullName>
    </submittedName>
</protein>
<dbReference type="InterPro" id="IPR009057">
    <property type="entry name" value="Homeodomain-like_sf"/>
</dbReference>
<evidence type="ECO:0000259" key="5">
    <source>
        <dbReference type="PROSITE" id="PS50977"/>
    </source>
</evidence>
<dbReference type="STRING" id="452662.SJA_C1-32070"/>
<evidence type="ECO:0000313" key="7">
    <source>
        <dbReference type="Proteomes" id="UP000007753"/>
    </source>
</evidence>
<name>D4Z609_SPHIU</name>
<dbReference type="GO" id="GO:0003700">
    <property type="term" value="F:DNA-binding transcription factor activity"/>
    <property type="evidence" value="ECO:0007669"/>
    <property type="project" value="TreeGrafter"/>
</dbReference>
<evidence type="ECO:0000256" key="2">
    <source>
        <dbReference type="ARBA" id="ARBA00023125"/>
    </source>
</evidence>
<dbReference type="GO" id="GO:0000976">
    <property type="term" value="F:transcription cis-regulatory region binding"/>
    <property type="evidence" value="ECO:0007669"/>
    <property type="project" value="TreeGrafter"/>
</dbReference>
<feature type="domain" description="HTH tetR-type" evidence="5">
    <location>
        <begin position="10"/>
        <end position="70"/>
    </location>
</feature>
<keyword evidence="1" id="KW-0805">Transcription regulation</keyword>
<proteinExistence type="predicted"/>
<organism evidence="6 7">
    <name type="scientific">Sphingobium indicum (strain DSM 16413 / CCM 7287 / MTCC 6362 / UT26 / NBRC 101211 / UT26S)</name>
    <name type="common">Sphingobium japonicum</name>
    <dbReference type="NCBI Taxonomy" id="452662"/>
    <lineage>
        <taxon>Bacteria</taxon>
        <taxon>Pseudomonadati</taxon>
        <taxon>Pseudomonadota</taxon>
        <taxon>Alphaproteobacteria</taxon>
        <taxon>Sphingomonadales</taxon>
        <taxon>Sphingomonadaceae</taxon>
        <taxon>Sphingobium</taxon>
    </lineage>
</organism>
<accession>D4Z609</accession>
<dbReference type="InterPro" id="IPR001647">
    <property type="entry name" value="HTH_TetR"/>
</dbReference>
<dbReference type="Pfam" id="PF00440">
    <property type="entry name" value="TetR_N"/>
    <property type="match status" value="1"/>
</dbReference>
<evidence type="ECO:0000256" key="4">
    <source>
        <dbReference type="PROSITE-ProRule" id="PRU00335"/>
    </source>
</evidence>
<dbReference type="SUPFAM" id="SSF46689">
    <property type="entry name" value="Homeodomain-like"/>
    <property type="match status" value="1"/>
</dbReference>
<dbReference type="PANTHER" id="PTHR30055:SF148">
    <property type="entry name" value="TETR-FAMILY TRANSCRIPTIONAL REGULATOR"/>
    <property type="match status" value="1"/>
</dbReference>
<reference evidence="6 7" key="1">
    <citation type="journal article" date="2010" name="J. Bacteriol.">
        <title>Complete genome sequence of the representative gamma-hexachlorocyclohexane-degrading bacterium Sphingobium japonicum UT26.</title>
        <authorList>
            <person name="Nagata Y."/>
            <person name="Ohtsubo Y."/>
            <person name="Endo R."/>
            <person name="Ichikawa N."/>
            <person name="Ankai A."/>
            <person name="Oguchi A."/>
            <person name="Fukui S."/>
            <person name="Fujita N."/>
            <person name="Tsuda M."/>
        </authorList>
    </citation>
    <scope>NUCLEOTIDE SEQUENCE [LARGE SCALE GENOMIC DNA]</scope>
    <source>
        <strain evidence="7">DSM 16413 / CCM 7287 / MTCC 6362 / UT26 / NBRC 101211 / UT26S</strain>
    </source>
</reference>
<dbReference type="Gene3D" id="1.10.10.60">
    <property type="entry name" value="Homeodomain-like"/>
    <property type="match status" value="1"/>
</dbReference>